<evidence type="ECO:0000313" key="2">
    <source>
        <dbReference type="EMBL" id="SFP13364.1"/>
    </source>
</evidence>
<dbReference type="Pfam" id="PF00561">
    <property type="entry name" value="Abhydrolase_1"/>
    <property type="match status" value="2"/>
</dbReference>
<evidence type="ECO:0000259" key="1">
    <source>
        <dbReference type="Pfam" id="PF00561"/>
    </source>
</evidence>
<name>A0A1I5MUZ8_9SPHN</name>
<dbReference type="GO" id="GO:0004806">
    <property type="term" value="F:triacylglycerol lipase activity"/>
    <property type="evidence" value="ECO:0007669"/>
    <property type="project" value="TreeGrafter"/>
</dbReference>
<dbReference type="AlphaFoldDB" id="A0A1I5MUZ8"/>
<reference evidence="3" key="1">
    <citation type="submission" date="2016-10" db="EMBL/GenBank/DDBJ databases">
        <authorList>
            <person name="Varghese N."/>
            <person name="Submissions S."/>
        </authorList>
    </citation>
    <scope>NUCLEOTIDE SEQUENCE [LARGE SCALE GENOMIC DNA]</scope>
    <source>
        <strain evidence="3">CGMCC 1.7715</strain>
    </source>
</reference>
<proteinExistence type="predicted"/>
<gene>
    <name evidence="2" type="ORF">SAMN04488060_1581</name>
</gene>
<accession>A0A1I5MUZ8</accession>
<dbReference type="PANTHER" id="PTHR43433">
    <property type="entry name" value="HYDROLASE, ALPHA/BETA FOLD FAMILY PROTEIN"/>
    <property type="match status" value="1"/>
</dbReference>
<dbReference type="GO" id="GO:0046503">
    <property type="term" value="P:glycerolipid catabolic process"/>
    <property type="evidence" value="ECO:0007669"/>
    <property type="project" value="TreeGrafter"/>
</dbReference>
<dbReference type="InterPro" id="IPR000073">
    <property type="entry name" value="AB_hydrolase_1"/>
</dbReference>
<dbReference type="Proteomes" id="UP000199331">
    <property type="component" value="Unassembled WGS sequence"/>
</dbReference>
<dbReference type="InterPro" id="IPR029058">
    <property type="entry name" value="AB_hydrolase_fold"/>
</dbReference>
<dbReference type="EMBL" id="FOWZ01000002">
    <property type="protein sequence ID" value="SFP13364.1"/>
    <property type="molecule type" value="Genomic_DNA"/>
</dbReference>
<organism evidence="2 3">
    <name type="scientific">Qipengyuania nanhaisediminis</name>
    <dbReference type="NCBI Taxonomy" id="604088"/>
    <lineage>
        <taxon>Bacteria</taxon>
        <taxon>Pseudomonadati</taxon>
        <taxon>Pseudomonadota</taxon>
        <taxon>Alphaproteobacteria</taxon>
        <taxon>Sphingomonadales</taxon>
        <taxon>Erythrobacteraceae</taxon>
        <taxon>Qipengyuania</taxon>
    </lineage>
</organism>
<sequence>MTASKDEPMTATIEMIEAGGRTLRVAHWRLDQQSEHPPLLFFNGIGANIEAVAPLAEMLTERAFVMFDMPGTGESPDPVLPYNPFTMCWTASQILDRLGVETVDVMGVSWGGAMAQHFALQHPKRTRRLVLAATTAGMLMVPGNPAALTKMADPRRYIDPEFMNEHFATLYGGVDPDGEAHQKDSHIGRLKPPSPRGYMYQLLAMLGWTSLPALPFLSKEVLIMMGDDDQIVPLINGRILASAIRNARLQVMKGGGHLFLLTHADESVAALREFLDAPEGEDRAAA</sequence>
<evidence type="ECO:0000313" key="3">
    <source>
        <dbReference type="Proteomes" id="UP000199331"/>
    </source>
</evidence>
<dbReference type="PANTHER" id="PTHR43433:SF5">
    <property type="entry name" value="AB HYDROLASE-1 DOMAIN-CONTAINING PROTEIN"/>
    <property type="match status" value="1"/>
</dbReference>
<feature type="domain" description="AB hydrolase-1" evidence="1">
    <location>
        <begin position="37"/>
        <end position="165"/>
    </location>
</feature>
<feature type="domain" description="AB hydrolase-1" evidence="1">
    <location>
        <begin position="195"/>
        <end position="264"/>
    </location>
</feature>
<dbReference type="InterPro" id="IPR050471">
    <property type="entry name" value="AB_hydrolase"/>
</dbReference>
<dbReference type="STRING" id="604088.SAMN04488060_1581"/>
<keyword evidence="3" id="KW-1185">Reference proteome</keyword>
<dbReference type="Gene3D" id="3.40.50.1820">
    <property type="entry name" value="alpha/beta hydrolase"/>
    <property type="match status" value="1"/>
</dbReference>
<dbReference type="SUPFAM" id="SSF53474">
    <property type="entry name" value="alpha/beta-Hydrolases"/>
    <property type="match status" value="1"/>
</dbReference>
<dbReference type="RefSeq" id="WP_245755816.1">
    <property type="nucleotide sequence ID" value="NZ_FOWZ01000002.1"/>
</dbReference>
<protein>
    <submittedName>
        <fullName evidence="2">Poly(3-hydroxyalkanoate) depolymerase</fullName>
    </submittedName>
</protein>
<dbReference type="PRINTS" id="PR00111">
    <property type="entry name" value="ABHYDROLASE"/>
</dbReference>